<feature type="transmembrane region" description="Helical" evidence="1">
    <location>
        <begin position="39"/>
        <end position="60"/>
    </location>
</feature>
<feature type="transmembrane region" description="Helical" evidence="1">
    <location>
        <begin position="126"/>
        <end position="143"/>
    </location>
</feature>
<evidence type="ECO:0000259" key="2">
    <source>
        <dbReference type="Pfam" id="PF00892"/>
    </source>
</evidence>
<dbReference type="PANTHER" id="PTHR22911:SF103">
    <property type="entry name" value="BLR2811 PROTEIN"/>
    <property type="match status" value="1"/>
</dbReference>
<dbReference type="InterPro" id="IPR000620">
    <property type="entry name" value="EamA_dom"/>
</dbReference>
<dbReference type="Gene3D" id="1.10.3730.20">
    <property type="match status" value="1"/>
</dbReference>
<protein>
    <submittedName>
        <fullName evidence="3">Membrane protein</fullName>
    </submittedName>
</protein>
<gene>
    <name evidence="3" type="ORF">MasN3_12460</name>
</gene>
<dbReference type="Pfam" id="PF00892">
    <property type="entry name" value="EamA"/>
    <property type="match status" value="2"/>
</dbReference>
<dbReference type="RefSeq" id="WP_281913089.1">
    <property type="nucleotide sequence ID" value="NZ_AP026966.1"/>
</dbReference>
<feature type="transmembrane region" description="Helical" evidence="1">
    <location>
        <begin position="99"/>
        <end position="119"/>
    </location>
</feature>
<keyword evidence="4" id="KW-1185">Reference proteome</keyword>
<dbReference type="InterPro" id="IPR037185">
    <property type="entry name" value="EmrE-like"/>
</dbReference>
<feature type="transmembrane region" description="Helical" evidence="1">
    <location>
        <begin position="72"/>
        <end position="93"/>
    </location>
</feature>
<feature type="transmembrane region" description="Helical" evidence="1">
    <location>
        <begin position="149"/>
        <end position="172"/>
    </location>
</feature>
<keyword evidence="1" id="KW-0812">Transmembrane</keyword>
<evidence type="ECO:0000313" key="4">
    <source>
        <dbReference type="Proteomes" id="UP001163336"/>
    </source>
</evidence>
<accession>A0ABN6T6H9</accession>
<keyword evidence="1" id="KW-1133">Transmembrane helix</keyword>
<feature type="transmembrane region" description="Helical" evidence="1">
    <location>
        <begin position="184"/>
        <end position="206"/>
    </location>
</feature>
<evidence type="ECO:0000313" key="3">
    <source>
        <dbReference type="EMBL" id="BDT57752.1"/>
    </source>
</evidence>
<dbReference type="Proteomes" id="UP001163336">
    <property type="component" value="Chromosome"/>
</dbReference>
<dbReference type="SUPFAM" id="SSF103481">
    <property type="entry name" value="Multidrug resistance efflux transporter EmrE"/>
    <property type="match status" value="2"/>
</dbReference>
<evidence type="ECO:0000256" key="1">
    <source>
        <dbReference type="SAM" id="Phobius"/>
    </source>
</evidence>
<feature type="transmembrane region" description="Helical" evidence="1">
    <location>
        <begin position="266"/>
        <end position="283"/>
    </location>
</feature>
<proteinExistence type="predicted"/>
<feature type="domain" description="EamA" evidence="2">
    <location>
        <begin position="13"/>
        <end position="143"/>
    </location>
</feature>
<sequence length="295" mass="31829">MPLKRPAGNLYSIYAMVLAVFMFALMDTVMKVLSQTYPAIQVAALRSLTSLPLIAVYVGIKVGYGDIFRIRWPLHILRAVLGIAMLSFFAFGIRKLSLAEAYTIFFIAPAIITALSVWFLKERVDLARWIAIGVGLCGVLVVLRPSGAGFLTIGGLAVLGAAAMYAVSAITVGILARTDRSEHMVFWLMLMMSIGAGLLAAPGWVGMRMSDIPLLLGLALSGFIGQLAITEAFARGDASSVAPFEYTALAWAVGLDWLLWQTLPDGWTVVGAAIIIGSGMYLIRHEKVHVESDHP</sequence>
<feature type="transmembrane region" description="Helical" evidence="1">
    <location>
        <begin position="12"/>
        <end position="33"/>
    </location>
</feature>
<feature type="domain" description="EamA" evidence="2">
    <location>
        <begin position="153"/>
        <end position="278"/>
    </location>
</feature>
<organism evidence="3 4">
    <name type="scientific">Massilia varians</name>
    <dbReference type="NCBI Taxonomy" id="457921"/>
    <lineage>
        <taxon>Bacteria</taxon>
        <taxon>Pseudomonadati</taxon>
        <taxon>Pseudomonadota</taxon>
        <taxon>Betaproteobacteria</taxon>
        <taxon>Burkholderiales</taxon>
        <taxon>Oxalobacteraceae</taxon>
        <taxon>Telluria group</taxon>
        <taxon>Massilia</taxon>
    </lineage>
</organism>
<name>A0ABN6T6H9_9BURK</name>
<reference evidence="3" key="1">
    <citation type="submission" date="2022-11" db="EMBL/GenBank/DDBJ databases">
        <title>Isolation and characterization of PLA-degrading bacterium Massilia sp. from Antarctic soil.</title>
        <authorList>
            <person name="Sato K."/>
            <person name="Gomez-Fuentes C."/>
            <person name="Ahmad S.A."/>
            <person name="Zulkharnain A."/>
        </authorList>
    </citation>
    <scope>NUCLEOTIDE SEQUENCE</scope>
    <source>
        <strain evidence="3">N-3</strain>
    </source>
</reference>
<keyword evidence="1" id="KW-0472">Membrane</keyword>
<dbReference type="EMBL" id="AP026966">
    <property type="protein sequence ID" value="BDT57752.1"/>
    <property type="molecule type" value="Genomic_DNA"/>
</dbReference>
<dbReference type="PANTHER" id="PTHR22911">
    <property type="entry name" value="ACYL-MALONYL CONDENSING ENZYME-RELATED"/>
    <property type="match status" value="1"/>
</dbReference>